<dbReference type="OrthoDB" id="9770826at2"/>
<dbReference type="AlphaFoldDB" id="A0A5M8FFH1"/>
<feature type="domain" description="AttH" evidence="1">
    <location>
        <begin position="65"/>
        <end position="235"/>
    </location>
</feature>
<sequence>MKAPARRSAAPWRAVASRLSRSLPALVLLAWLPWASGVAGDFARVQAGAALEFPRDHGAHPAFRTEWWYVTGWLTDDAGRERGFQVTFFRVGTGIGADNPSRFAPSQLILAHAAVADPAQGRLLHAERIERALEPLAGAARGVTRVWIGDWALVLEQDRYLARIDTDRFDLALQLTPDGPPVLNGRGGFSQKTPNPRNASWYYSRPQLAVEGRLRVDGEEQAVRGQAWMDHEWSSEIMPPEAQGWDWIGINLHDGGALMAFQMRHRDGSSLWTAGTLRKATGETRVLAPEQVRFLPRRSWRSPRSGTDFPVEWDLDIDGRRLSLRPLMDDQELDSQGSSGVLYWEGAVRVFEREQGQEREIGRGYLEMTGYGRRPSGL</sequence>
<gene>
    <name evidence="2" type="ORF">F2Q65_15835</name>
</gene>
<dbReference type="Pfam" id="PF17186">
    <property type="entry name" value="Lipocalin_9"/>
    <property type="match status" value="1"/>
</dbReference>
<dbReference type="InterPro" id="IPR010791">
    <property type="entry name" value="AttH_dom"/>
</dbReference>
<dbReference type="EMBL" id="VWXX01000033">
    <property type="protein sequence ID" value="KAA6183439.1"/>
    <property type="molecule type" value="Genomic_DNA"/>
</dbReference>
<dbReference type="Gene3D" id="2.40.370.10">
    <property type="entry name" value="AttH-like domain"/>
    <property type="match status" value="2"/>
</dbReference>
<evidence type="ECO:0000313" key="2">
    <source>
        <dbReference type="EMBL" id="KAA6183439.1"/>
    </source>
</evidence>
<evidence type="ECO:0000259" key="1">
    <source>
        <dbReference type="Pfam" id="PF07143"/>
    </source>
</evidence>
<dbReference type="Pfam" id="PF07143">
    <property type="entry name" value="CrtC"/>
    <property type="match status" value="1"/>
</dbReference>
<dbReference type="Proteomes" id="UP000322981">
    <property type="component" value="Unassembled WGS sequence"/>
</dbReference>
<dbReference type="SUPFAM" id="SSF159245">
    <property type="entry name" value="AttH-like"/>
    <property type="match status" value="1"/>
</dbReference>
<protein>
    <submittedName>
        <fullName evidence="2">Carotenoid 1,2-hydratase</fullName>
    </submittedName>
</protein>
<organism evidence="2 3">
    <name type="scientific">Thiohalocapsa marina</name>
    <dbReference type="NCBI Taxonomy" id="424902"/>
    <lineage>
        <taxon>Bacteria</taxon>
        <taxon>Pseudomonadati</taxon>
        <taxon>Pseudomonadota</taxon>
        <taxon>Gammaproteobacteria</taxon>
        <taxon>Chromatiales</taxon>
        <taxon>Chromatiaceae</taxon>
        <taxon>Thiohalocapsa</taxon>
    </lineage>
</organism>
<proteinExistence type="predicted"/>
<dbReference type="PANTHER" id="PTHR38591">
    <property type="entry name" value="HYDROLASE"/>
    <property type="match status" value="1"/>
</dbReference>
<dbReference type="PANTHER" id="PTHR38591:SF1">
    <property type="entry name" value="BLL1000 PROTEIN"/>
    <property type="match status" value="1"/>
</dbReference>
<name>A0A5M8FFH1_9GAMM</name>
<reference evidence="2 3" key="1">
    <citation type="submission" date="2019-09" db="EMBL/GenBank/DDBJ databases">
        <title>Whole-genome sequence of the purple sulfur bacterium Thiohalocapsa marina DSM 19078.</title>
        <authorList>
            <person name="Kyndt J.A."/>
            <person name="Meyer T.E."/>
        </authorList>
    </citation>
    <scope>NUCLEOTIDE SEQUENCE [LARGE SCALE GENOMIC DNA]</scope>
    <source>
        <strain evidence="2 3">DSM 19078</strain>
    </source>
</reference>
<dbReference type="InterPro" id="IPR023374">
    <property type="entry name" value="AttH-like_dom_sf"/>
</dbReference>
<comment type="caution">
    <text evidence="2">The sequence shown here is derived from an EMBL/GenBank/DDBJ whole genome shotgun (WGS) entry which is preliminary data.</text>
</comment>
<accession>A0A5M8FFH1</accession>
<keyword evidence="3" id="KW-1185">Reference proteome</keyword>
<evidence type="ECO:0000313" key="3">
    <source>
        <dbReference type="Proteomes" id="UP000322981"/>
    </source>
</evidence>